<feature type="compositionally biased region" description="Low complexity" evidence="1">
    <location>
        <begin position="365"/>
        <end position="375"/>
    </location>
</feature>
<evidence type="ECO:0000313" key="3">
    <source>
        <dbReference type="EMBL" id="OCF33468.1"/>
    </source>
</evidence>
<dbReference type="Proteomes" id="UP000092666">
    <property type="component" value="Unassembled WGS sequence"/>
</dbReference>
<keyword evidence="4" id="KW-1185">Reference proteome</keyword>
<dbReference type="Gene3D" id="2.60.200.40">
    <property type="match status" value="1"/>
</dbReference>
<name>A0A1B9GR72_9TREE</name>
<dbReference type="PROSITE" id="PS50146">
    <property type="entry name" value="DAGK"/>
    <property type="match status" value="1"/>
</dbReference>
<feature type="region of interest" description="Disordered" evidence="1">
    <location>
        <begin position="414"/>
        <end position="433"/>
    </location>
</feature>
<sequence length="572" mass="62560">MASRHQDLPVILHNEKRGLLTVEDGRLDVLQLSRDGRPPKQLMTCHLRNFLSAHLAAPSAKFGETRRLDLHCLRAKGNELSLTKLHVLVEPINLTEAEEWVQTVMDAAYDGLKPGKRVLLLVNPVGGKGKAKSIVHNTVVPILQAAGCNVDLRETKHRLHAEEIVRMIDLVYDVIATASGDGVVYEVINGLAARPDGRKALQTPIAPIPTGSANSLCINLFGIKDTFNVPFACLNLIKGRPLPIDLCSVLFAPSMTRRFSFLSTALGLMSELDIGTEHLRWMGDTRFLVGFLKGITTMKHLPCRIKMKVVEDDKVEMAKRARERVRDHVGARHVGGGKDPLADGLRGLSVNGHTAPPAGLANDVTTPLPTTSGPEPLEPGPTEEVDRPAQNDEPLPAAQLLQPDTTWVTIESGSGTAHLKKRSSTQSIQKGAANGETRKAGAWVDGEGVLYFYAGMMPWIARDLMQWPVYTSGDGVIDIVVQSVVPRLMMVNAITGAEKGEAYWLDCQHYYKASAFIVENLAKANNPVASIDGEAFEWDSLHVEVLPRTANLLSMEGHYVVSDFLKKHDTKK</sequence>
<dbReference type="GO" id="GO:0016020">
    <property type="term" value="C:membrane"/>
    <property type="evidence" value="ECO:0007669"/>
    <property type="project" value="TreeGrafter"/>
</dbReference>
<dbReference type="InterPro" id="IPR017438">
    <property type="entry name" value="ATP-NAD_kinase_N"/>
</dbReference>
<dbReference type="EMBL" id="KI669505">
    <property type="protein sequence ID" value="OCF33468.1"/>
    <property type="molecule type" value="Genomic_DNA"/>
</dbReference>
<dbReference type="PANTHER" id="PTHR12358">
    <property type="entry name" value="SPHINGOSINE KINASE"/>
    <property type="match status" value="1"/>
</dbReference>
<gene>
    <name evidence="3" type="ORF">I316_04889</name>
</gene>
<accession>A0A1B9GR72</accession>
<evidence type="ECO:0000313" key="4">
    <source>
        <dbReference type="Proteomes" id="UP000092666"/>
    </source>
</evidence>
<keyword evidence="3" id="KW-0808">Transferase</keyword>
<dbReference type="Pfam" id="PF00781">
    <property type="entry name" value="DAGK_cat"/>
    <property type="match status" value="1"/>
</dbReference>
<dbReference type="InterPro" id="IPR016064">
    <property type="entry name" value="NAD/diacylglycerol_kinase_sf"/>
</dbReference>
<dbReference type="AlphaFoldDB" id="A0A1B9GR72"/>
<dbReference type="SMART" id="SM00046">
    <property type="entry name" value="DAGKc"/>
    <property type="match status" value="1"/>
</dbReference>
<dbReference type="SUPFAM" id="SSF111331">
    <property type="entry name" value="NAD kinase/diacylglycerol kinase-like"/>
    <property type="match status" value="1"/>
</dbReference>
<protein>
    <submittedName>
        <fullName evidence="3">D-erythro-sphingosine kinase</fullName>
    </submittedName>
</protein>
<proteinExistence type="predicted"/>
<dbReference type="InterPro" id="IPR050187">
    <property type="entry name" value="Lipid_Phosphate_FormReg"/>
</dbReference>
<dbReference type="OrthoDB" id="3853857at2759"/>
<reference evidence="3 4" key="1">
    <citation type="submission" date="2013-07" db="EMBL/GenBank/DDBJ databases">
        <title>The Genome Sequence of Cryptococcus heveanensis BCC8398.</title>
        <authorList>
            <consortium name="The Broad Institute Genome Sequencing Platform"/>
            <person name="Cuomo C."/>
            <person name="Litvintseva A."/>
            <person name="Chen Y."/>
            <person name="Heitman J."/>
            <person name="Sun S."/>
            <person name="Springer D."/>
            <person name="Dromer F."/>
            <person name="Young S.K."/>
            <person name="Zeng Q."/>
            <person name="Gargeya S."/>
            <person name="Fitzgerald M."/>
            <person name="Abouelleil A."/>
            <person name="Alvarado L."/>
            <person name="Berlin A.M."/>
            <person name="Chapman S.B."/>
            <person name="Dewar J."/>
            <person name="Goldberg J."/>
            <person name="Griggs A."/>
            <person name="Gujja S."/>
            <person name="Hansen M."/>
            <person name="Howarth C."/>
            <person name="Imamovic A."/>
            <person name="Larimer J."/>
            <person name="McCowan C."/>
            <person name="Murphy C."/>
            <person name="Pearson M."/>
            <person name="Priest M."/>
            <person name="Roberts A."/>
            <person name="Saif S."/>
            <person name="Shea T."/>
            <person name="Sykes S."/>
            <person name="Wortman J."/>
            <person name="Nusbaum C."/>
            <person name="Birren B."/>
        </authorList>
    </citation>
    <scope>NUCLEOTIDE SEQUENCE [LARGE SCALE GENOMIC DNA]</scope>
    <source>
        <strain evidence="3 4">BCC8398</strain>
    </source>
</reference>
<evidence type="ECO:0000259" key="2">
    <source>
        <dbReference type="PROSITE" id="PS50146"/>
    </source>
</evidence>
<dbReference type="GO" id="GO:0005737">
    <property type="term" value="C:cytoplasm"/>
    <property type="evidence" value="ECO:0007669"/>
    <property type="project" value="TreeGrafter"/>
</dbReference>
<dbReference type="GO" id="GO:0016773">
    <property type="term" value="F:phosphotransferase activity, alcohol group as acceptor"/>
    <property type="evidence" value="ECO:0007669"/>
    <property type="project" value="UniProtKB-ARBA"/>
</dbReference>
<keyword evidence="3" id="KW-0418">Kinase</keyword>
<organism evidence="3 4">
    <name type="scientific">Kwoniella heveanensis BCC8398</name>
    <dbReference type="NCBI Taxonomy" id="1296120"/>
    <lineage>
        <taxon>Eukaryota</taxon>
        <taxon>Fungi</taxon>
        <taxon>Dikarya</taxon>
        <taxon>Basidiomycota</taxon>
        <taxon>Agaricomycotina</taxon>
        <taxon>Tremellomycetes</taxon>
        <taxon>Tremellales</taxon>
        <taxon>Cryptococcaceae</taxon>
        <taxon>Kwoniella</taxon>
    </lineage>
</organism>
<dbReference type="InterPro" id="IPR001206">
    <property type="entry name" value="Diacylglycerol_kinase_cat_dom"/>
</dbReference>
<reference evidence="4" key="2">
    <citation type="submission" date="2013-12" db="EMBL/GenBank/DDBJ databases">
        <title>Evolution of pathogenesis and genome organization in the Tremellales.</title>
        <authorList>
            <person name="Cuomo C."/>
            <person name="Litvintseva A."/>
            <person name="Heitman J."/>
            <person name="Chen Y."/>
            <person name="Sun S."/>
            <person name="Springer D."/>
            <person name="Dromer F."/>
            <person name="Young S."/>
            <person name="Zeng Q."/>
            <person name="Chapman S."/>
            <person name="Gujja S."/>
            <person name="Saif S."/>
            <person name="Birren B."/>
        </authorList>
    </citation>
    <scope>NUCLEOTIDE SEQUENCE [LARGE SCALE GENOMIC DNA]</scope>
    <source>
        <strain evidence="4">BCC8398</strain>
    </source>
</reference>
<dbReference type="STRING" id="1296120.A0A1B9GR72"/>
<feature type="domain" description="DAGKc" evidence="2">
    <location>
        <begin position="113"/>
        <end position="253"/>
    </location>
</feature>
<dbReference type="PANTHER" id="PTHR12358:SF31">
    <property type="entry name" value="ACYLGLYCEROL KINASE, MITOCHONDRIAL"/>
    <property type="match status" value="1"/>
</dbReference>
<feature type="region of interest" description="Disordered" evidence="1">
    <location>
        <begin position="346"/>
        <end position="390"/>
    </location>
</feature>
<dbReference type="GO" id="GO:0001727">
    <property type="term" value="F:lipid kinase activity"/>
    <property type="evidence" value="ECO:0007669"/>
    <property type="project" value="TreeGrafter"/>
</dbReference>
<dbReference type="Gene3D" id="3.40.50.10330">
    <property type="entry name" value="Probable inorganic polyphosphate/atp-NAD kinase, domain 1"/>
    <property type="match status" value="1"/>
</dbReference>
<evidence type="ECO:0000256" key="1">
    <source>
        <dbReference type="SAM" id="MobiDB-lite"/>
    </source>
</evidence>
<dbReference type="GO" id="GO:0046512">
    <property type="term" value="P:sphingosine biosynthetic process"/>
    <property type="evidence" value="ECO:0007669"/>
    <property type="project" value="TreeGrafter"/>
</dbReference>